<dbReference type="EMBL" id="JAUIQD010000005">
    <property type="protein sequence ID" value="KAK3348895.1"/>
    <property type="molecule type" value="Genomic_DNA"/>
</dbReference>
<dbReference type="AlphaFoldDB" id="A0AAJ0MC75"/>
<dbReference type="Proteomes" id="UP001275084">
    <property type="component" value="Unassembled WGS sequence"/>
</dbReference>
<organism evidence="2 3">
    <name type="scientific">Lasiosphaeria hispida</name>
    <dbReference type="NCBI Taxonomy" id="260671"/>
    <lineage>
        <taxon>Eukaryota</taxon>
        <taxon>Fungi</taxon>
        <taxon>Dikarya</taxon>
        <taxon>Ascomycota</taxon>
        <taxon>Pezizomycotina</taxon>
        <taxon>Sordariomycetes</taxon>
        <taxon>Sordariomycetidae</taxon>
        <taxon>Sordariales</taxon>
        <taxon>Lasiosphaeriaceae</taxon>
        <taxon>Lasiosphaeria</taxon>
    </lineage>
</organism>
<reference evidence="2" key="2">
    <citation type="submission" date="2023-06" db="EMBL/GenBank/DDBJ databases">
        <authorList>
            <consortium name="Lawrence Berkeley National Laboratory"/>
            <person name="Haridas S."/>
            <person name="Hensen N."/>
            <person name="Bonometti L."/>
            <person name="Westerberg I."/>
            <person name="Brannstrom I.O."/>
            <person name="Guillou S."/>
            <person name="Cros-Aarteil S."/>
            <person name="Calhoun S."/>
            <person name="Kuo A."/>
            <person name="Mondo S."/>
            <person name="Pangilinan J."/>
            <person name="Riley R."/>
            <person name="Labutti K."/>
            <person name="Andreopoulos B."/>
            <person name="Lipzen A."/>
            <person name="Chen C."/>
            <person name="Yanf M."/>
            <person name="Daum C."/>
            <person name="Ng V."/>
            <person name="Clum A."/>
            <person name="Steindorff A."/>
            <person name="Ohm R."/>
            <person name="Martin F."/>
            <person name="Silar P."/>
            <person name="Natvig D."/>
            <person name="Lalanne C."/>
            <person name="Gautier V."/>
            <person name="Ament-Velasquez S.L."/>
            <person name="Kruys A."/>
            <person name="Hutchinson M.I."/>
            <person name="Powell A.J."/>
            <person name="Barry K."/>
            <person name="Miller A.N."/>
            <person name="Grigoriev I.V."/>
            <person name="Debuchy R."/>
            <person name="Gladieux P."/>
            <person name="Thoren M.H."/>
            <person name="Johannesson H."/>
        </authorList>
    </citation>
    <scope>NUCLEOTIDE SEQUENCE</scope>
    <source>
        <strain evidence="2">CBS 955.72</strain>
    </source>
</reference>
<keyword evidence="3" id="KW-1185">Reference proteome</keyword>
<accession>A0AAJ0MC75</accession>
<reference evidence="2" key="1">
    <citation type="journal article" date="2023" name="Mol. Phylogenet. Evol.">
        <title>Genome-scale phylogeny and comparative genomics of the fungal order Sordariales.</title>
        <authorList>
            <person name="Hensen N."/>
            <person name="Bonometti L."/>
            <person name="Westerberg I."/>
            <person name="Brannstrom I.O."/>
            <person name="Guillou S."/>
            <person name="Cros-Aarteil S."/>
            <person name="Calhoun S."/>
            <person name="Haridas S."/>
            <person name="Kuo A."/>
            <person name="Mondo S."/>
            <person name="Pangilinan J."/>
            <person name="Riley R."/>
            <person name="LaButti K."/>
            <person name="Andreopoulos B."/>
            <person name="Lipzen A."/>
            <person name="Chen C."/>
            <person name="Yan M."/>
            <person name="Daum C."/>
            <person name="Ng V."/>
            <person name="Clum A."/>
            <person name="Steindorff A."/>
            <person name="Ohm R.A."/>
            <person name="Martin F."/>
            <person name="Silar P."/>
            <person name="Natvig D.O."/>
            <person name="Lalanne C."/>
            <person name="Gautier V."/>
            <person name="Ament-Velasquez S.L."/>
            <person name="Kruys A."/>
            <person name="Hutchinson M.I."/>
            <person name="Powell A.J."/>
            <person name="Barry K."/>
            <person name="Miller A.N."/>
            <person name="Grigoriev I.V."/>
            <person name="Debuchy R."/>
            <person name="Gladieux P."/>
            <person name="Hiltunen Thoren M."/>
            <person name="Johannesson H."/>
        </authorList>
    </citation>
    <scope>NUCLEOTIDE SEQUENCE</scope>
    <source>
        <strain evidence="2">CBS 955.72</strain>
    </source>
</reference>
<evidence type="ECO:0000313" key="3">
    <source>
        <dbReference type="Proteomes" id="UP001275084"/>
    </source>
</evidence>
<protein>
    <submittedName>
        <fullName evidence="2">Uncharacterized protein</fullName>
    </submittedName>
</protein>
<evidence type="ECO:0000256" key="1">
    <source>
        <dbReference type="SAM" id="MobiDB-lite"/>
    </source>
</evidence>
<gene>
    <name evidence="2" type="ORF">B0T25DRAFT_231400</name>
</gene>
<name>A0AAJ0MC75_9PEZI</name>
<evidence type="ECO:0000313" key="2">
    <source>
        <dbReference type="EMBL" id="KAK3348895.1"/>
    </source>
</evidence>
<feature type="region of interest" description="Disordered" evidence="1">
    <location>
        <begin position="40"/>
        <end position="94"/>
    </location>
</feature>
<proteinExistence type="predicted"/>
<comment type="caution">
    <text evidence="2">The sequence shown here is derived from an EMBL/GenBank/DDBJ whole genome shotgun (WGS) entry which is preliminary data.</text>
</comment>
<feature type="compositionally biased region" description="Polar residues" evidence="1">
    <location>
        <begin position="68"/>
        <end position="87"/>
    </location>
</feature>
<sequence>MSELRNGSAAADCDLNFAPGEGCISPQKLLLFPVIEPPPFPKTNLSRPSAEGSPSFDFNSPLAPSDSPPTTIDSHSPSTSTDAQTPTHPSPPSDATCDHCHVFAGQVFALARHIQAIHRASTTKRLFCGLAGCKDVKDRRSLVRHLRGRAHVGDLYTCRCEKKLRKDNHRNHLRKCEHLGSSPYICMCGNRVDSTGPDALGVHQAHFEECGKLAKGRRWKDLEPGQQR</sequence>